<proteinExistence type="predicted"/>
<protein>
    <recommendedName>
        <fullName evidence="2">Glycosyltransferase</fullName>
    </recommendedName>
</protein>
<organism evidence="1">
    <name type="scientific">viral metagenome</name>
    <dbReference type="NCBI Taxonomy" id="1070528"/>
    <lineage>
        <taxon>unclassified sequences</taxon>
        <taxon>metagenomes</taxon>
        <taxon>organismal metagenomes</taxon>
    </lineage>
</organism>
<evidence type="ECO:0008006" key="2">
    <source>
        <dbReference type="Google" id="ProtNLM"/>
    </source>
</evidence>
<name>A0A6C0LDY9_9ZZZZ</name>
<sequence length="244" mass="29085">MTTTKTTIVFSINVHENLKFLQKQIEDIEANVLLDFIILINANEFMYREIMNSGLLFAKPNVVLYPQGINKIHNHGTLTKGIYLNMEYAVRNYQFEYFVVLSSRNLFYNTLHKDNYSTIPKICDGATIDQLKKNEWHWHIFLKTKLSQYIIANNWRFCQSYMHHEGLMFDYASSTQIVDFLEKNEEIKEDIFQFNWGVEEFSLQSISINLSGYYYNIGNWTNDDDFINIHKLPSDRFVYKTFRR</sequence>
<evidence type="ECO:0000313" key="1">
    <source>
        <dbReference type="EMBL" id="QHU29186.1"/>
    </source>
</evidence>
<reference evidence="1" key="1">
    <citation type="journal article" date="2020" name="Nature">
        <title>Giant virus diversity and host interactions through global metagenomics.</title>
        <authorList>
            <person name="Schulz F."/>
            <person name="Roux S."/>
            <person name="Paez-Espino D."/>
            <person name="Jungbluth S."/>
            <person name="Walsh D.A."/>
            <person name="Denef V.J."/>
            <person name="McMahon K.D."/>
            <person name="Konstantinidis K.T."/>
            <person name="Eloe-Fadrosh E.A."/>
            <person name="Kyrpides N.C."/>
            <person name="Woyke T."/>
        </authorList>
    </citation>
    <scope>NUCLEOTIDE SEQUENCE</scope>
    <source>
        <strain evidence="1">GVMAG-M-3300027804-47</strain>
    </source>
</reference>
<accession>A0A6C0LDY9</accession>
<dbReference type="EMBL" id="MN740482">
    <property type="protein sequence ID" value="QHU29186.1"/>
    <property type="molecule type" value="Genomic_DNA"/>
</dbReference>
<dbReference type="AlphaFoldDB" id="A0A6C0LDY9"/>